<dbReference type="SUPFAM" id="SSF57184">
    <property type="entry name" value="Growth factor receptor domain"/>
    <property type="match status" value="1"/>
</dbReference>
<dbReference type="Proteomes" id="UP000266721">
    <property type="component" value="Unassembled WGS sequence"/>
</dbReference>
<keyword evidence="2" id="KW-1185">Reference proteome</keyword>
<protein>
    <recommendedName>
        <fullName evidence="3">Tyrosine-protein kinase ephrin type A/B receptor-like domain-containing protein</fullName>
    </recommendedName>
</protein>
<evidence type="ECO:0008006" key="3">
    <source>
        <dbReference type="Google" id="ProtNLM"/>
    </source>
</evidence>
<dbReference type="PANTHER" id="PTHR46104">
    <property type="entry name" value="GENE 9195-RELATED-RELATED"/>
    <property type="match status" value="1"/>
</dbReference>
<dbReference type="PANTHER" id="PTHR46104:SF1">
    <property type="entry name" value="GENE 9195-RELATED"/>
    <property type="match status" value="1"/>
</dbReference>
<evidence type="ECO:0000313" key="2">
    <source>
        <dbReference type="Proteomes" id="UP000266721"/>
    </source>
</evidence>
<dbReference type="AlphaFoldDB" id="A0A3R5TKQ3"/>
<reference evidence="1 2" key="1">
    <citation type="journal article" date="2016" name="PLoS ONE">
        <title>A First Insight into the Genome of the Filter-Feeder Mussel Mytilus galloprovincialis.</title>
        <authorList>
            <person name="Murgarella M."/>
            <person name="Puiu D."/>
            <person name="Novoa B."/>
            <person name="Figueras A."/>
            <person name="Posada D."/>
            <person name="Canchaya C."/>
        </authorList>
    </citation>
    <scope>NUCLEOTIDE SEQUENCE [LARGE SCALE GENOMIC DNA]</scope>
    <source>
        <tissue evidence="1">Muscle</tissue>
    </source>
</reference>
<sequence length="312" mass="32912">MYCAGDALAVPTGTCAAGWYCSGGAYSDKPTTYVNSTSALSCPIYSLNETGGVCDPGYYCPAGTDKPLTCTLGQYCETSGLDTPTGLCTAGYFCNGTASIPNPAQCDMGYYCPEGTTVQEACAPGTYSDRLGNVNISDCLPCTAGQYCQQYGLPTPTGDCHAGYYCPEGQESPQPTTYGCSPGHFCEIGSHNETGCPSGYYQPHWKQSTCDICPAGSYCKAFGDYEVLDAANVTTSGNYTNRYRSYRGVSVPTPCPGGSYCPEGTKEEKEFLCPAGTYSNKTSLNNYTQCTPCDPGYYCSGEGTVDLSTKVV</sequence>
<gene>
    <name evidence="1" type="ORF">AM593_02347</name>
</gene>
<accession>A0A3R5TKQ3</accession>
<feature type="non-terminal residue" evidence="1">
    <location>
        <position position="1"/>
    </location>
</feature>
<evidence type="ECO:0000313" key="1">
    <source>
        <dbReference type="EMBL" id="OPL20198.1"/>
    </source>
</evidence>
<dbReference type="EMBL" id="KV617183">
    <property type="protein sequence ID" value="OPL20198.1"/>
    <property type="molecule type" value="Genomic_DNA"/>
</dbReference>
<dbReference type="SMART" id="SM01411">
    <property type="entry name" value="Ephrin_rec_like"/>
    <property type="match status" value="4"/>
</dbReference>
<organism evidence="1 2">
    <name type="scientific">Mytilus galloprovincialis</name>
    <name type="common">Mediterranean mussel</name>
    <dbReference type="NCBI Taxonomy" id="29158"/>
    <lineage>
        <taxon>Eukaryota</taxon>
        <taxon>Metazoa</taxon>
        <taxon>Spiralia</taxon>
        <taxon>Lophotrochozoa</taxon>
        <taxon>Mollusca</taxon>
        <taxon>Bivalvia</taxon>
        <taxon>Autobranchia</taxon>
        <taxon>Pteriomorphia</taxon>
        <taxon>Mytilida</taxon>
        <taxon>Mytiloidea</taxon>
        <taxon>Mytilidae</taxon>
        <taxon>Mytilinae</taxon>
        <taxon>Mytilus</taxon>
    </lineage>
</organism>
<proteinExistence type="predicted"/>
<dbReference type="Gene3D" id="2.10.50.10">
    <property type="entry name" value="Tumor Necrosis Factor Receptor, subunit A, domain 2"/>
    <property type="match status" value="2"/>
</dbReference>
<dbReference type="InterPro" id="IPR009030">
    <property type="entry name" value="Growth_fac_rcpt_cys_sf"/>
</dbReference>
<name>A0A3R5TKQ3_MYTGA</name>